<comment type="subcellular location">
    <subcellularLocation>
        <location evidence="1">Nucleus</location>
    </subcellularLocation>
</comment>
<dbReference type="VEuPathDB" id="FungiDB:TSTA_113140"/>
<evidence type="ECO:0000256" key="6">
    <source>
        <dbReference type="ARBA" id="ARBA00023242"/>
    </source>
</evidence>
<sequence length="680" mass="76357">MKTVCVQCRIRKVRCNGEQPTCNSCSRLNYTCSLGQSQRSLEIPRKRRGARACMICRAQKVRCMGEMPACTNCRQKNRQCTYPPRREKGGPATDSIVTDLNDAPVSLDELGPQPDTSLTINNPSSNEQQSPSEETVAVLVTDYFERLFHLPSYEFLHRATVIKRCQEKSLDESLKLSLCAITALYTFGTSLSSDAWADSAQQIVWQNLSRPSVFHLQSLLLIVRYRAGAGDFSSAFLLAGLAARLAMGLRLNYERSDLSPIAQEVRRRTFWSLYLLNDIFSVGIKDFELCQPEVIHLKLPCEDQDFDIGKAVTGGGLQPDENLEIGSVSIRGLYLRVTFIRREIMKLNRKLYLGEFAPPDLMRLIKTFEYQLEIVQVQFRSLASFQPQGVENHLMRSGPIMLQMSIHQCYCDLYRNFLTGYSEAVPTSATEGIDLSRVAQMRKGCLDHAQNIIQLLIGCGNTPACDPPRLLDFDAAVCLYHSLRLQLFAACATGTGSTPRVEMNLAVSNTKDCLEIMTRLFGFLKSVTPMLKDLERLLRRYTTEGSSAAAEREEPSHSNHVARDASIRQRFSIHSLLLQADFVDDSSKASGSSTEPCPVKHSFQRNETEQQVDSLGQYASFPDVNDTQVLQPFHNDPEVIRENHSFIFNASCAGFFGGDELGAYLGYQPDDFSIQELDIW</sequence>
<dbReference type="GO" id="GO:0008270">
    <property type="term" value="F:zinc ion binding"/>
    <property type="evidence" value="ECO:0007669"/>
    <property type="project" value="InterPro"/>
</dbReference>
<dbReference type="InterPro" id="IPR050815">
    <property type="entry name" value="TF_fung"/>
</dbReference>
<evidence type="ECO:0000256" key="2">
    <source>
        <dbReference type="ARBA" id="ARBA00022723"/>
    </source>
</evidence>
<dbReference type="SMART" id="SM00066">
    <property type="entry name" value="GAL4"/>
    <property type="match status" value="2"/>
</dbReference>
<dbReference type="AlphaFoldDB" id="B8MCW2"/>
<dbReference type="STRING" id="441959.B8MCW2"/>
<dbReference type="OrthoDB" id="4222536at2759"/>
<name>B8MCW2_TALSN</name>
<evidence type="ECO:0000256" key="5">
    <source>
        <dbReference type="ARBA" id="ARBA00023163"/>
    </source>
</evidence>
<keyword evidence="3" id="KW-0805">Transcription regulation</keyword>
<evidence type="ECO:0000313" key="9">
    <source>
        <dbReference type="EMBL" id="EED17488.1"/>
    </source>
</evidence>
<dbReference type="InterPro" id="IPR007219">
    <property type="entry name" value="XnlR_reg_dom"/>
</dbReference>
<protein>
    <recommendedName>
        <fullName evidence="8">Zn(2)-C6 fungal-type domain-containing protein</fullName>
    </recommendedName>
</protein>
<feature type="compositionally biased region" description="Low complexity" evidence="7">
    <location>
        <begin position="121"/>
        <end position="133"/>
    </location>
</feature>
<evidence type="ECO:0000256" key="7">
    <source>
        <dbReference type="SAM" id="MobiDB-lite"/>
    </source>
</evidence>
<evidence type="ECO:0000256" key="1">
    <source>
        <dbReference type="ARBA" id="ARBA00004123"/>
    </source>
</evidence>
<evidence type="ECO:0000259" key="8">
    <source>
        <dbReference type="PROSITE" id="PS50048"/>
    </source>
</evidence>
<dbReference type="Pfam" id="PF04082">
    <property type="entry name" value="Fungal_trans"/>
    <property type="match status" value="1"/>
</dbReference>
<dbReference type="PANTHER" id="PTHR47338:SF7">
    <property type="entry name" value="ZN(II)2CYS6 TRANSCRIPTION FACTOR (EUROFUNG)"/>
    <property type="match status" value="1"/>
</dbReference>
<keyword evidence="5" id="KW-0804">Transcription</keyword>
<dbReference type="InterPro" id="IPR001138">
    <property type="entry name" value="Zn2Cys6_DnaBD"/>
</dbReference>
<dbReference type="InParanoid" id="B8MCW2"/>
<dbReference type="GO" id="GO:0006351">
    <property type="term" value="P:DNA-templated transcription"/>
    <property type="evidence" value="ECO:0007669"/>
    <property type="project" value="InterPro"/>
</dbReference>
<evidence type="ECO:0000256" key="3">
    <source>
        <dbReference type="ARBA" id="ARBA00023015"/>
    </source>
</evidence>
<feature type="region of interest" description="Disordered" evidence="7">
    <location>
        <begin position="104"/>
        <end position="133"/>
    </location>
</feature>
<dbReference type="PhylomeDB" id="B8MCW2"/>
<dbReference type="PROSITE" id="PS50048">
    <property type="entry name" value="ZN2_CY6_FUNGAL_2"/>
    <property type="match status" value="2"/>
</dbReference>
<dbReference type="CDD" id="cd00067">
    <property type="entry name" value="GAL4"/>
    <property type="match status" value="2"/>
</dbReference>
<organism evidence="9 10">
    <name type="scientific">Talaromyces stipitatus (strain ATCC 10500 / CBS 375.48 / QM 6759 / NRRL 1006)</name>
    <name type="common">Penicillium stipitatum</name>
    <dbReference type="NCBI Taxonomy" id="441959"/>
    <lineage>
        <taxon>Eukaryota</taxon>
        <taxon>Fungi</taxon>
        <taxon>Dikarya</taxon>
        <taxon>Ascomycota</taxon>
        <taxon>Pezizomycotina</taxon>
        <taxon>Eurotiomycetes</taxon>
        <taxon>Eurotiomycetidae</taxon>
        <taxon>Eurotiales</taxon>
        <taxon>Trichocomaceae</taxon>
        <taxon>Talaromyces</taxon>
        <taxon>Talaromyces sect. Talaromyces</taxon>
    </lineage>
</organism>
<dbReference type="CDD" id="cd12148">
    <property type="entry name" value="fungal_TF_MHR"/>
    <property type="match status" value="1"/>
</dbReference>
<reference evidence="10" key="1">
    <citation type="journal article" date="2015" name="Genome Announc.">
        <title>Genome sequence of the AIDS-associated pathogen Penicillium marneffei (ATCC18224) and its near taxonomic relative Talaromyces stipitatus (ATCC10500).</title>
        <authorList>
            <person name="Nierman W.C."/>
            <person name="Fedorova-Abrams N.D."/>
            <person name="Andrianopoulos A."/>
        </authorList>
    </citation>
    <scope>NUCLEOTIDE SEQUENCE [LARGE SCALE GENOMIC DNA]</scope>
    <source>
        <strain evidence="10">ATCC 10500 / CBS 375.48 / QM 6759 / NRRL 1006</strain>
    </source>
</reference>
<keyword evidence="6" id="KW-0539">Nucleus</keyword>
<keyword evidence="2" id="KW-0479">Metal-binding</keyword>
<dbReference type="EMBL" id="EQ962655">
    <property type="protein sequence ID" value="EED17488.1"/>
    <property type="molecule type" value="Genomic_DNA"/>
</dbReference>
<dbReference type="SUPFAM" id="SSF57701">
    <property type="entry name" value="Zn2/Cys6 DNA-binding domain"/>
    <property type="match status" value="2"/>
</dbReference>
<dbReference type="InterPro" id="IPR036864">
    <property type="entry name" value="Zn2-C6_fun-type_DNA-bd_sf"/>
</dbReference>
<dbReference type="Proteomes" id="UP000001745">
    <property type="component" value="Unassembled WGS sequence"/>
</dbReference>
<dbReference type="HOGENOM" id="CLU_011581_0_2_1"/>
<feature type="domain" description="Zn(2)-C6 fungal-type" evidence="8">
    <location>
        <begin position="52"/>
        <end position="82"/>
    </location>
</feature>
<dbReference type="GO" id="GO:0003677">
    <property type="term" value="F:DNA binding"/>
    <property type="evidence" value="ECO:0007669"/>
    <property type="project" value="UniProtKB-KW"/>
</dbReference>
<dbReference type="GeneID" id="8101626"/>
<dbReference type="PANTHER" id="PTHR47338">
    <property type="entry name" value="ZN(II)2CYS6 TRANSCRIPTION FACTOR (EUROFUNG)-RELATED"/>
    <property type="match status" value="1"/>
</dbReference>
<dbReference type="Pfam" id="PF00172">
    <property type="entry name" value="Zn_clus"/>
    <property type="match status" value="2"/>
</dbReference>
<feature type="region of interest" description="Disordered" evidence="7">
    <location>
        <begin position="587"/>
        <end position="608"/>
    </location>
</feature>
<dbReference type="RefSeq" id="XP_002481480.1">
    <property type="nucleotide sequence ID" value="XM_002481435.1"/>
</dbReference>
<keyword evidence="4" id="KW-0238">DNA-binding</keyword>
<dbReference type="eggNOG" id="ENOG502SK48">
    <property type="taxonomic scope" value="Eukaryota"/>
</dbReference>
<dbReference type="GO" id="GO:0005634">
    <property type="term" value="C:nucleus"/>
    <property type="evidence" value="ECO:0007669"/>
    <property type="project" value="UniProtKB-SubCell"/>
</dbReference>
<feature type="domain" description="Zn(2)-C6 fungal-type" evidence="8">
    <location>
        <begin position="4"/>
        <end position="34"/>
    </location>
</feature>
<dbReference type="OMA" id="EHETISY"/>
<keyword evidence="10" id="KW-1185">Reference proteome</keyword>
<evidence type="ECO:0000313" key="10">
    <source>
        <dbReference type="Proteomes" id="UP000001745"/>
    </source>
</evidence>
<dbReference type="GO" id="GO:0000981">
    <property type="term" value="F:DNA-binding transcription factor activity, RNA polymerase II-specific"/>
    <property type="evidence" value="ECO:0007669"/>
    <property type="project" value="InterPro"/>
</dbReference>
<proteinExistence type="predicted"/>
<evidence type="ECO:0000256" key="4">
    <source>
        <dbReference type="ARBA" id="ARBA00023125"/>
    </source>
</evidence>
<dbReference type="Gene3D" id="4.10.240.10">
    <property type="entry name" value="Zn(2)-C6 fungal-type DNA-binding domain"/>
    <property type="match status" value="2"/>
</dbReference>
<accession>B8MCW2</accession>
<dbReference type="PROSITE" id="PS00463">
    <property type="entry name" value="ZN2_CY6_FUNGAL_1"/>
    <property type="match status" value="2"/>
</dbReference>
<gene>
    <name evidence="9" type="ORF">TSTA_113140</name>
</gene>
<dbReference type="SMART" id="SM00906">
    <property type="entry name" value="Fungal_trans"/>
    <property type="match status" value="1"/>
</dbReference>